<gene>
    <name evidence="2" type="ORF">FOF52_05165</name>
</gene>
<protein>
    <recommendedName>
        <fullName evidence="4">Phosphatidic acid phosphatase type 2/haloperoxidase domain-containing protein</fullName>
    </recommendedName>
</protein>
<keyword evidence="1" id="KW-0472">Membrane</keyword>
<feature type="transmembrane region" description="Helical" evidence="1">
    <location>
        <begin position="87"/>
        <end position="107"/>
    </location>
</feature>
<accession>A0ABY4KYD3</accession>
<name>A0ABY4KYD3_THEAE</name>
<dbReference type="EMBL" id="CP051627">
    <property type="protein sequence ID" value="UPT20431.1"/>
    <property type="molecule type" value="Genomic_DNA"/>
</dbReference>
<proteinExistence type="predicted"/>
<feature type="transmembrane region" description="Helical" evidence="1">
    <location>
        <begin position="141"/>
        <end position="168"/>
    </location>
</feature>
<reference evidence="2 3" key="1">
    <citation type="submission" date="2020-04" db="EMBL/GenBank/DDBJ databases">
        <title>Thermobifida alba genome sequencing and assembly.</title>
        <authorList>
            <person name="Luzics S."/>
            <person name="Horvath B."/>
            <person name="Nagy I."/>
            <person name="Toth A."/>
            <person name="Nagy I."/>
            <person name="Kukolya J."/>
        </authorList>
    </citation>
    <scope>NUCLEOTIDE SEQUENCE [LARGE SCALE GENOMIC DNA]</scope>
    <source>
        <strain evidence="2 3">DSM 43795</strain>
    </source>
</reference>
<feature type="transmembrane region" description="Helical" evidence="1">
    <location>
        <begin position="180"/>
        <end position="201"/>
    </location>
</feature>
<evidence type="ECO:0000313" key="3">
    <source>
        <dbReference type="Proteomes" id="UP000832041"/>
    </source>
</evidence>
<keyword evidence="1" id="KW-1133">Transmembrane helix</keyword>
<keyword evidence="1" id="KW-0812">Transmembrane</keyword>
<organism evidence="2 3">
    <name type="scientific">Thermobifida alba</name>
    <name type="common">Thermomonospora alba</name>
    <dbReference type="NCBI Taxonomy" id="53522"/>
    <lineage>
        <taxon>Bacteria</taxon>
        <taxon>Bacillati</taxon>
        <taxon>Actinomycetota</taxon>
        <taxon>Actinomycetes</taxon>
        <taxon>Streptosporangiales</taxon>
        <taxon>Nocardiopsidaceae</taxon>
        <taxon>Thermobifida</taxon>
    </lineage>
</organism>
<dbReference type="Proteomes" id="UP000832041">
    <property type="component" value="Chromosome"/>
</dbReference>
<evidence type="ECO:0008006" key="4">
    <source>
        <dbReference type="Google" id="ProtNLM"/>
    </source>
</evidence>
<feature type="transmembrane region" description="Helical" evidence="1">
    <location>
        <begin position="52"/>
        <end position="75"/>
    </location>
</feature>
<dbReference type="RefSeq" id="WP_248592686.1">
    <property type="nucleotide sequence ID" value="NZ_BAABEB010000012.1"/>
</dbReference>
<feature type="transmembrane region" description="Helical" evidence="1">
    <location>
        <begin position="113"/>
        <end position="134"/>
    </location>
</feature>
<evidence type="ECO:0000256" key="1">
    <source>
        <dbReference type="SAM" id="Phobius"/>
    </source>
</evidence>
<feature type="transmembrane region" description="Helical" evidence="1">
    <location>
        <begin position="19"/>
        <end position="40"/>
    </location>
</feature>
<evidence type="ECO:0000313" key="2">
    <source>
        <dbReference type="EMBL" id="UPT20431.1"/>
    </source>
</evidence>
<keyword evidence="3" id="KW-1185">Reference proteome</keyword>
<sequence length="202" mass="20875">MTGTAPAPSRTLRRRAATLVGEVFSPGILVTGALPVVGWGGTHSLAGAGWGLFAALFCAVVPYAAVFAGVWLGYWNDHHIRDRRQRTVPFLIAIGCVAAGIAVLALLGAPSVVLALVVAILVGLVSTAVVSRWWKVSVHTAVAAGVAAVLTLTYGWAMAAAFPLVALVAWSRVELEHHTVAQAVVGVLQGAVVCAPVFALLR</sequence>